<evidence type="ECO:0008006" key="4">
    <source>
        <dbReference type="Google" id="ProtNLM"/>
    </source>
</evidence>
<keyword evidence="1" id="KW-0812">Transmembrane</keyword>
<keyword evidence="3" id="KW-1185">Reference proteome</keyword>
<feature type="transmembrane region" description="Helical" evidence="1">
    <location>
        <begin position="167"/>
        <end position="189"/>
    </location>
</feature>
<organism evidence="2 3">
    <name type="scientific">Streptomyces purpureus</name>
    <dbReference type="NCBI Taxonomy" id="1951"/>
    <lineage>
        <taxon>Bacteria</taxon>
        <taxon>Bacillati</taxon>
        <taxon>Actinomycetota</taxon>
        <taxon>Actinomycetes</taxon>
        <taxon>Kitasatosporales</taxon>
        <taxon>Streptomycetaceae</taxon>
        <taxon>Streptomyces</taxon>
    </lineage>
</organism>
<evidence type="ECO:0000256" key="1">
    <source>
        <dbReference type="SAM" id="Phobius"/>
    </source>
</evidence>
<evidence type="ECO:0000313" key="2">
    <source>
        <dbReference type="EMBL" id="GGT16094.1"/>
    </source>
</evidence>
<feature type="transmembrane region" description="Helical" evidence="1">
    <location>
        <begin position="122"/>
        <end position="147"/>
    </location>
</feature>
<gene>
    <name evidence="2" type="ORF">GCM10014713_06250</name>
</gene>
<keyword evidence="1" id="KW-1133">Transmembrane helix</keyword>
<dbReference type="AlphaFoldDB" id="A0A918LM56"/>
<keyword evidence="1" id="KW-0472">Membrane</keyword>
<reference evidence="2" key="1">
    <citation type="journal article" date="2014" name="Int. J. Syst. Evol. Microbiol.">
        <title>Complete genome sequence of Corynebacterium casei LMG S-19264T (=DSM 44701T), isolated from a smear-ripened cheese.</title>
        <authorList>
            <consortium name="US DOE Joint Genome Institute (JGI-PGF)"/>
            <person name="Walter F."/>
            <person name="Albersmeier A."/>
            <person name="Kalinowski J."/>
            <person name="Ruckert C."/>
        </authorList>
    </citation>
    <scope>NUCLEOTIDE SEQUENCE</scope>
    <source>
        <strain evidence="2">JCM 3172</strain>
    </source>
</reference>
<feature type="transmembrane region" description="Helical" evidence="1">
    <location>
        <begin position="89"/>
        <end position="110"/>
    </location>
</feature>
<accession>A0A918LM56</accession>
<dbReference type="EMBL" id="BMQQ01000001">
    <property type="protein sequence ID" value="GGT16094.1"/>
    <property type="molecule type" value="Genomic_DNA"/>
</dbReference>
<dbReference type="Proteomes" id="UP000619486">
    <property type="component" value="Unassembled WGS sequence"/>
</dbReference>
<name>A0A918LM56_9ACTN</name>
<reference evidence="2" key="2">
    <citation type="submission" date="2020-09" db="EMBL/GenBank/DDBJ databases">
        <authorList>
            <person name="Sun Q."/>
            <person name="Ohkuma M."/>
        </authorList>
    </citation>
    <scope>NUCLEOTIDE SEQUENCE</scope>
    <source>
        <strain evidence="2">JCM 3172</strain>
    </source>
</reference>
<protein>
    <recommendedName>
        <fullName evidence="4">DUF3995 domain-containing protein</fullName>
    </recommendedName>
</protein>
<feature type="transmembrane region" description="Helical" evidence="1">
    <location>
        <begin position="47"/>
        <end position="69"/>
    </location>
</feature>
<dbReference type="InterPro" id="IPR025058">
    <property type="entry name" value="DUF3995"/>
</dbReference>
<feature type="transmembrane region" description="Helical" evidence="1">
    <location>
        <begin position="201"/>
        <end position="221"/>
    </location>
</feature>
<sequence length="222" mass="23562">MIVRADDALAPGFGDGGVVTIKHSSDAAVRPAPALALRLRPGMWPGFAVAAWGILFAVPSFVWALGGTFGARSTVAPALMKLAHDRVPWFLAVLWVTGFLKLFGALVGIGLTRRRGKWTGRFMVFCGGGATVLLVWHGCLFVVHGVLVETGARAVAPDLAGLTRWYLYLWGPWFIAGGLAFAAAATRYVRRHDGRRELRHYGAVGALGALLLSLASVVTGVG</sequence>
<proteinExistence type="predicted"/>
<evidence type="ECO:0000313" key="3">
    <source>
        <dbReference type="Proteomes" id="UP000619486"/>
    </source>
</evidence>
<dbReference type="Pfam" id="PF13160">
    <property type="entry name" value="DUF3995"/>
    <property type="match status" value="1"/>
</dbReference>
<comment type="caution">
    <text evidence="2">The sequence shown here is derived from an EMBL/GenBank/DDBJ whole genome shotgun (WGS) entry which is preliminary data.</text>
</comment>